<feature type="compositionally biased region" description="Gly residues" evidence="5">
    <location>
        <begin position="210"/>
        <end position="230"/>
    </location>
</feature>
<dbReference type="InterPro" id="IPR008628">
    <property type="entry name" value="GPP34-like"/>
</dbReference>
<dbReference type="GeneID" id="91569959"/>
<evidence type="ECO:0000256" key="4">
    <source>
        <dbReference type="ARBA" id="ARBA00023136"/>
    </source>
</evidence>
<comment type="subcellular location">
    <subcellularLocation>
        <location evidence="1">Golgi apparatus membrane</location>
        <topology evidence="1">Peripheral membrane protein</topology>
        <orientation evidence="1">Cytoplasmic side</orientation>
    </subcellularLocation>
</comment>
<reference evidence="7 8" key="1">
    <citation type="submission" date="2021-03" db="EMBL/GenBank/DDBJ databases">
        <title>Sequencing the genomes of 1000 actinobacteria strains.</title>
        <authorList>
            <person name="Klenk H.-P."/>
        </authorList>
    </citation>
    <scope>NUCLEOTIDE SEQUENCE [LARGE SCALE GENOMIC DNA]</scope>
    <source>
        <strain evidence="7 8">DSM 41480</strain>
    </source>
</reference>
<dbReference type="Gene3D" id="1.10.3630.10">
    <property type="entry name" value="yeast vps74-n-term truncation variant domain like"/>
    <property type="match status" value="1"/>
</dbReference>
<dbReference type="Proteomes" id="UP001519291">
    <property type="component" value="Unassembled WGS sequence"/>
</dbReference>
<evidence type="ECO:0000256" key="6">
    <source>
        <dbReference type="SAM" id="Phobius"/>
    </source>
</evidence>
<keyword evidence="6" id="KW-1133">Transmembrane helix</keyword>
<proteinExistence type="predicted"/>
<comment type="caution">
    <text evidence="7">The sequence shown here is derived from an EMBL/GenBank/DDBJ whole genome shotgun (WGS) entry which is preliminary data.</text>
</comment>
<evidence type="ECO:0000256" key="3">
    <source>
        <dbReference type="ARBA" id="ARBA00023121"/>
    </source>
</evidence>
<gene>
    <name evidence="7" type="ORF">JO379_003094</name>
</gene>
<name>A0ABS4Y504_9ACTN</name>
<evidence type="ECO:0000313" key="8">
    <source>
        <dbReference type="Proteomes" id="UP001519291"/>
    </source>
</evidence>
<keyword evidence="2" id="KW-0333">Golgi apparatus</keyword>
<dbReference type="EMBL" id="JAGIOH010000001">
    <property type="protein sequence ID" value="MBP2403625.1"/>
    <property type="molecule type" value="Genomic_DNA"/>
</dbReference>
<keyword evidence="6" id="KW-0812">Transmembrane</keyword>
<evidence type="ECO:0000256" key="2">
    <source>
        <dbReference type="ARBA" id="ARBA00023034"/>
    </source>
</evidence>
<keyword evidence="3" id="KW-0446">Lipid-binding</keyword>
<evidence type="ECO:0000256" key="5">
    <source>
        <dbReference type="SAM" id="MobiDB-lite"/>
    </source>
</evidence>
<evidence type="ECO:0000313" key="7">
    <source>
        <dbReference type="EMBL" id="MBP2403625.1"/>
    </source>
</evidence>
<keyword evidence="4 6" id="KW-0472">Membrane</keyword>
<organism evidence="7 8">
    <name type="scientific">Streptomyces syringium</name>
    <dbReference type="NCBI Taxonomy" id="76729"/>
    <lineage>
        <taxon>Bacteria</taxon>
        <taxon>Bacillati</taxon>
        <taxon>Actinomycetota</taxon>
        <taxon>Actinomycetes</taxon>
        <taxon>Kitasatosporales</taxon>
        <taxon>Streptomycetaceae</taxon>
        <taxon>Streptomyces</taxon>
    </lineage>
</organism>
<dbReference type="Pfam" id="PF05719">
    <property type="entry name" value="GPP34"/>
    <property type="match status" value="1"/>
</dbReference>
<dbReference type="InterPro" id="IPR038261">
    <property type="entry name" value="GPP34-like_sf"/>
</dbReference>
<sequence length="230" mass="24555">MNHGTPDLTLPEELLLLALHPEKGNRLCSARYLGYGMAGAVLAELQLGGHIREDRVRPVVLPGAPPADRRLAGALRSLGEPGAKAPKTYRWVRTAARHVEEPWLTGLVERRAVRAERRRALGLFPYTRYPVGPVDLTSETRRRFEAARTAGWPDPRSRALAALVFAIGVGGVLYPGWGARHQRSAMRDALDHSWTAKAVRRNVQADKSSGSGGFGGDGGGDGGGGGGGGD</sequence>
<feature type="region of interest" description="Disordered" evidence="5">
    <location>
        <begin position="201"/>
        <end position="230"/>
    </location>
</feature>
<accession>A0ABS4Y504</accession>
<evidence type="ECO:0000256" key="1">
    <source>
        <dbReference type="ARBA" id="ARBA00004255"/>
    </source>
</evidence>
<protein>
    <submittedName>
        <fullName evidence="7">Membrane protein YgcG</fullName>
    </submittedName>
</protein>
<keyword evidence="8" id="KW-1185">Reference proteome</keyword>
<dbReference type="RefSeq" id="WP_209515403.1">
    <property type="nucleotide sequence ID" value="NZ_JAGIOH010000001.1"/>
</dbReference>
<feature type="transmembrane region" description="Helical" evidence="6">
    <location>
        <begin position="159"/>
        <end position="177"/>
    </location>
</feature>